<comment type="caution">
    <text evidence="1">The sequence shown here is derived from an EMBL/GenBank/DDBJ whole genome shotgun (WGS) entry which is preliminary data.</text>
</comment>
<accession>A0A0F9I6C4</accession>
<dbReference type="AlphaFoldDB" id="A0A0F9I6C4"/>
<feature type="non-terminal residue" evidence="1">
    <location>
        <position position="1"/>
    </location>
</feature>
<protein>
    <submittedName>
        <fullName evidence="1">Uncharacterized protein</fullName>
    </submittedName>
</protein>
<proteinExistence type="predicted"/>
<reference evidence="1" key="1">
    <citation type="journal article" date="2015" name="Nature">
        <title>Complex archaea that bridge the gap between prokaryotes and eukaryotes.</title>
        <authorList>
            <person name="Spang A."/>
            <person name="Saw J.H."/>
            <person name="Jorgensen S.L."/>
            <person name="Zaremba-Niedzwiedzka K."/>
            <person name="Martijn J."/>
            <person name="Lind A.E."/>
            <person name="van Eijk R."/>
            <person name="Schleper C."/>
            <person name="Guy L."/>
            <person name="Ettema T.J."/>
        </authorList>
    </citation>
    <scope>NUCLEOTIDE SEQUENCE</scope>
</reference>
<organism evidence="1">
    <name type="scientific">marine sediment metagenome</name>
    <dbReference type="NCBI Taxonomy" id="412755"/>
    <lineage>
        <taxon>unclassified sequences</taxon>
        <taxon>metagenomes</taxon>
        <taxon>ecological metagenomes</taxon>
    </lineage>
</organism>
<evidence type="ECO:0000313" key="1">
    <source>
        <dbReference type="EMBL" id="KKL89350.1"/>
    </source>
</evidence>
<dbReference type="EMBL" id="LAZR01020311">
    <property type="protein sequence ID" value="KKL89350.1"/>
    <property type="molecule type" value="Genomic_DNA"/>
</dbReference>
<name>A0A0F9I6C4_9ZZZZ</name>
<gene>
    <name evidence="1" type="ORF">LCGC14_1915600</name>
</gene>
<sequence>GYTEDGVTLTYDGTPVNIMVEEETFPIGRVLTEESLEITCNMAESSLYNIDKAMAGATLSGNILRLGAGAMKTMNLKIVGVTPAGFIREILVPLATAMGTVGIPYRKGEKSVVPVTFQALKPPNEPACTIVDNAA</sequence>